<name>A0A918UQI9_9CAUL</name>
<protein>
    <submittedName>
        <fullName evidence="2">N-acetyltransferase</fullName>
    </submittedName>
</protein>
<dbReference type="SUPFAM" id="SSF55729">
    <property type="entry name" value="Acyl-CoA N-acyltransferases (Nat)"/>
    <property type="match status" value="1"/>
</dbReference>
<dbReference type="InterPro" id="IPR000182">
    <property type="entry name" value="GNAT_dom"/>
</dbReference>
<dbReference type="PROSITE" id="PS51186">
    <property type="entry name" value="GNAT"/>
    <property type="match status" value="1"/>
</dbReference>
<dbReference type="Gene3D" id="3.40.630.30">
    <property type="match status" value="1"/>
</dbReference>
<dbReference type="AlphaFoldDB" id="A0A918UQI9"/>
<dbReference type="RefSeq" id="WP_189485299.1">
    <property type="nucleotide sequence ID" value="NZ_BMZB01000001.1"/>
</dbReference>
<reference evidence="2" key="2">
    <citation type="submission" date="2020-09" db="EMBL/GenBank/DDBJ databases">
        <authorList>
            <person name="Sun Q."/>
            <person name="Kim S."/>
        </authorList>
    </citation>
    <scope>NUCLEOTIDE SEQUENCE</scope>
    <source>
        <strain evidence="2">KCTC 32296</strain>
    </source>
</reference>
<evidence type="ECO:0000313" key="2">
    <source>
        <dbReference type="EMBL" id="GGZ26750.1"/>
    </source>
</evidence>
<feature type="domain" description="N-acetyltransferase" evidence="1">
    <location>
        <begin position="12"/>
        <end position="157"/>
    </location>
</feature>
<reference evidence="2" key="1">
    <citation type="journal article" date="2014" name="Int. J. Syst. Evol. Microbiol.">
        <title>Complete genome sequence of Corynebacterium casei LMG S-19264T (=DSM 44701T), isolated from a smear-ripened cheese.</title>
        <authorList>
            <consortium name="US DOE Joint Genome Institute (JGI-PGF)"/>
            <person name="Walter F."/>
            <person name="Albersmeier A."/>
            <person name="Kalinowski J."/>
            <person name="Ruckert C."/>
        </authorList>
    </citation>
    <scope>NUCLEOTIDE SEQUENCE</scope>
    <source>
        <strain evidence="2">KCTC 32296</strain>
    </source>
</reference>
<dbReference type="PANTHER" id="PTHR43328">
    <property type="entry name" value="ACETYLTRANSFERASE-RELATED"/>
    <property type="match status" value="1"/>
</dbReference>
<evidence type="ECO:0000313" key="3">
    <source>
        <dbReference type="Proteomes" id="UP000662572"/>
    </source>
</evidence>
<dbReference type="InterPro" id="IPR016181">
    <property type="entry name" value="Acyl_CoA_acyltransferase"/>
</dbReference>
<dbReference type="Pfam" id="PF13302">
    <property type="entry name" value="Acetyltransf_3"/>
    <property type="match status" value="1"/>
</dbReference>
<keyword evidence="3" id="KW-1185">Reference proteome</keyword>
<gene>
    <name evidence="2" type="ORF">GCM10011273_10400</name>
</gene>
<dbReference type="PANTHER" id="PTHR43328:SF1">
    <property type="entry name" value="N-ACETYLTRANSFERASE DOMAIN-CONTAINING PROTEIN"/>
    <property type="match status" value="1"/>
</dbReference>
<organism evidence="2 3">
    <name type="scientific">Asticcacaulis endophyticus</name>
    <dbReference type="NCBI Taxonomy" id="1395890"/>
    <lineage>
        <taxon>Bacteria</taxon>
        <taxon>Pseudomonadati</taxon>
        <taxon>Pseudomonadota</taxon>
        <taxon>Alphaproteobacteria</taxon>
        <taxon>Caulobacterales</taxon>
        <taxon>Caulobacteraceae</taxon>
        <taxon>Asticcacaulis</taxon>
    </lineage>
</organism>
<sequence length="165" mass="19000">MLARFKTKPAEISLRDVGHSDLNVFFAQQQDAEANHMAAFTPRNPSDRIAFDKFWTHIRTDPTILRRTILWEGQIAGSIVSFDCMGVRCVGYWLGREFWGHGIATEALIQFLEIEPRRPLFARIAFDNLASQRVLEKCGFSLIGHDRYYAEARKTAIRENVLRLT</sequence>
<comment type="caution">
    <text evidence="2">The sequence shown here is derived from an EMBL/GenBank/DDBJ whole genome shotgun (WGS) entry which is preliminary data.</text>
</comment>
<dbReference type="EMBL" id="BMZB01000001">
    <property type="protein sequence ID" value="GGZ26750.1"/>
    <property type="molecule type" value="Genomic_DNA"/>
</dbReference>
<proteinExistence type="predicted"/>
<dbReference type="Proteomes" id="UP000662572">
    <property type="component" value="Unassembled WGS sequence"/>
</dbReference>
<accession>A0A918UQI9</accession>
<evidence type="ECO:0000259" key="1">
    <source>
        <dbReference type="PROSITE" id="PS51186"/>
    </source>
</evidence>
<dbReference type="GO" id="GO:0016747">
    <property type="term" value="F:acyltransferase activity, transferring groups other than amino-acyl groups"/>
    <property type="evidence" value="ECO:0007669"/>
    <property type="project" value="InterPro"/>
</dbReference>